<feature type="transmembrane region" description="Helical" evidence="13">
    <location>
        <begin position="227"/>
        <end position="246"/>
    </location>
</feature>
<evidence type="ECO:0000256" key="1">
    <source>
        <dbReference type="ARBA" id="ARBA00004651"/>
    </source>
</evidence>
<dbReference type="SUPFAM" id="SSF81321">
    <property type="entry name" value="Family A G protein-coupled receptor-like"/>
    <property type="match status" value="1"/>
</dbReference>
<feature type="compositionally biased region" description="Basic and acidic residues" evidence="12">
    <location>
        <begin position="361"/>
        <end position="374"/>
    </location>
</feature>
<dbReference type="GO" id="GO:0004875">
    <property type="term" value="F:complement receptor activity"/>
    <property type="evidence" value="ECO:0007669"/>
    <property type="project" value="TreeGrafter"/>
</dbReference>
<evidence type="ECO:0000256" key="6">
    <source>
        <dbReference type="ARBA" id="ARBA00023040"/>
    </source>
</evidence>
<evidence type="ECO:0000256" key="9">
    <source>
        <dbReference type="ARBA" id="ARBA00023180"/>
    </source>
</evidence>
<dbReference type="GO" id="GO:0005886">
    <property type="term" value="C:plasma membrane"/>
    <property type="evidence" value="ECO:0007669"/>
    <property type="project" value="UniProtKB-SubCell"/>
</dbReference>
<evidence type="ECO:0000256" key="11">
    <source>
        <dbReference type="ARBA" id="ARBA00025736"/>
    </source>
</evidence>
<dbReference type="InterPro" id="IPR003981">
    <property type="entry name" value="Leukotriene_B4_rcpt"/>
</dbReference>
<evidence type="ECO:0000256" key="12">
    <source>
        <dbReference type="SAM" id="MobiDB-lite"/>
    </source>
</evidence>
<feature type="transmembrane region" description="Helical" evidence="13">
    <location>
        <begin position="132"/>
        <end position="153"/>
    </location>
</feature>
<feature type="transmembrane region" description="Helical" evidence="13">
    <location>
        <begin position="307"/>
        <end position="326"/>
    </location>
</feature>
<evidence type="ECO:0000313" key="15">
    <source>
        <dbReference type="EMBL" id="KAK3507215.1"/>
    </source>
</evidence>
<feature type="domain" description="G-protein coupled receptors family 1 profile" evidence="14">
    <location>
        <begin position="75"/>
        <end position="323"/>
    </location>
</feature>
<accession>A0AAE0PSH4</accession>
<dbReference type="PRINTS" id="PR01476">
    <property type="entry name" value="LTBRECEPTOR"/>
</dbReference>
<dbReference type="AlphaFoldDB" id="A0AAE0PSH4"/>
<dbReference type="PRINTS" id="PR00237">
    <property type="entry name" value="GPCRRHODOPSN"/>
</dbReference>
<keyword evidence="3" id="KW-0597">Phosphoprotein</keyword>
<feature type="transmembrane region" description="Helical" evidence="13">
    <location>
        <begin position="57"/>
        <end position="84"/>
    </location>
</feature>
<dbReference type="PANTHER" id="PTHR24225">
    <property type="entry name" value="CHEMOTACTIC RECEPTOR"/>
    <property type="match status" value="1"/>
</dbReference>
<evidence type="ECO:0000256" key="5">
    <source>
        <dbReference type="ARBA" id="ARBA00022989"/>
    </source>
</evidence>
<dbReference type="GO" id="GO:0004974">
    <property type="term" value="F:leukotriene receptor activity"/>
    <property type="evidence" value="ECO:0007669"/>
    <property type="project" value="InterPro"/>
</dbReference>
<dbReference type="InterPro" id="IPR000826">
    <property type="entry name" value="Formyl_rcpt-rel"/>
</dbReference>
<dbReference type="Proteomes" id="UP001274896">
    <property type="component" value="Unassembled WGS sequence"/>
</dbReference>
<dbReference type="InterPro" id="IPR017452">
    <property type="entry name" value="GPCR_Rhodpsn_7TM"/>
</dbReference>
<evidence type="ECO:0000256" key="7">
    <source>
        <dbReference type="ARBA" id="ARBA00023136"/>
    </source>
</evidence>
<gene>
    <name evidence="15" type="ORF">QTP70_010293</name>
</gene>
<name>A0AAE0PSH4_9TELE</name>
<feature type="compositionally biased region" description="Low complexity" evidence="12">
    <location>
        <begin position="375"/>
        <end position="386"/>
    </location>
</feature>
<dbReference type="Gene3D" id="1.20.1070.10">
    <property type="entry name" value="Rhodopsin 7-helix transmembrane proteins"/>
    <property type="match status" value="1"/>
</dbReference>
<dbReference type="GO" id="GO:0006954">
    <property type="term" value="P:inflammatory response"/>
    <property type="evidence" value="ECO:0007669"/>
    <property type="project" value="TreeGrafter"/>
</dbReference>
<organism evidence="15 16">
    <name type="scientific">Hemibagrus guttatus</name>
    <dbReference type="NCBI Taxonomy" id="175788"/>
    <lineage>
        <taxon>Eukaryota</taxon>
        <taxon>Metazoa</taxon>
        <taxon>Chordata</taxon>
        <taxon>Craniata</taxon>
        <taxon>Vertebrata</taxon>
        <taxon>Euteleostomi</taxon>
        <taxon>Actinopterygii</taxon>
        <taxon>Neopterygii</taxon>
        <taxon>Teleostei</taxon>
        <taxon>Ostariophysi</taxon>
        <taxon>Siluriformes</taxon>
        <taxon>Bagridae</taxon>
        <taxon>Hemibagrus</taxon>
    </lineage>
</organism>
<evidence type="ECO:0000256" key="4">
    <source>
        <dbReference type="ARBA" id="ARBA00022692"/>
    </source>
</evidence>
<feature type="transmembrane region" description="Helical" evidence="13">
    <location>
        <begin position="262"/>
        <end position="280"/>
    </location>
</feature>
<keyword evidence="2" id="KW-1003">Cell membrane</keyword>
<dbReference type="PROSITE" id="PS50262">
    <property type="entry name" value="G_PROTEIN_RECEP_F1_2"/>
    <property type="match status" value="1"/>
</dbReference>
<proteinExistence type="inferred from homology"/>
<evidence type="ECO:0000256" key="2">
    <source>
        <dbReference type="ARBA" id="ARBA00022475"/>
    </source>
</evidence>
<keyword evidence="4 13" id="KW-0812">Transmembrane</keyword>
<comment type="subcellular location">
    <subcellularLocation>
        <location evidence="1">Cell membrane</location>
        <topology evidence="1">Multi-pass membrane protein</topology>
    </subcellularLocation>
</comment>
<comment type="similarity">
    <text evidence="11">Belongs to the chemokine-like receptor (CMKLR) family.</text>
</comment>
<evidence type="ECO:0000256" key="3">
    <source>
        <dbReference type="ARBA" id="ARBA00022553"/>
    </source>
</evidence>
<keyword evidence="6" id="KW-0297">G-protein coupled receptor</keyword>
<evidence type="ECO:0000259" key="14">
    <source>
        <dbReference type="PROSITE" id="PS50262"/>
    </source>
</evidence>
<feature type="transmembrane region" description="Helical" evidence="13">
    <location>
        <begin position="19"/>
        <end position="37"/>
    </location>
</feature>
<feature type="region of interest" description="Disordered" evidence="12">
    <location>
        <begin position="350"/>
        <end position="395"/>
    </location>
</feature>
<protein>
    <recommendedName>
        <fullName evidence="14">G-protein coupled receptors family 1 profile domain-containing protein</fullName>
    </recommendedName>
</protein>
<reference evidence="15" key="1">
    <citation type="submission" date="2023-06" db="EMBL/GenBank/DDBJ databases">
        <title>Male Hemibagrus guttatus genome.</title>
        <authorList>
            <person name="Bian C."/>
        </authorList>
    </citation>
    <scope>NUCLEOTIDE SEQUENCE</scope>
    <source>
        <strain evidence="15">Male_cb2023</strain>
        <tissue evidence="15">Muscle</tissue>
    </source>
</reference>
<dbReference type="Pfam" id="PF00001">
    <property type="entry name" value="7tm_1"/>
    <property type="match status" value="1"/>
</dbReference>
<dbReference type="EMBL" id="JAUCMX010000029">
    <property type="protein sequence ID" value="KAK3507215.1"/>
    <property type="molecule type" value="Genomic_DNA"/>
</dbReference>
<sequence>MAVVVNPGLDRSAGLQEQIILFILILIMAFTQTPGLNSCLPTSNPTPSSNILSSVEGTIAGALILSVACVLGIPGNLFVIWSVVARTQRCSVTATLILNLACADGMLMLLTPFFIIYLVKRNWIFGLAMCKVLYYFCCANMYASIFLITLMSLHRLVAVVWPQHLAAFSTRKTVLRTLLAIWILALALAGPVLVFRNIETKKNDSVVCDCLHSRSEYSVMQYSMETVLGFLLPYSLILVSYVRVLLRIRRTRFQRRIRSEKLILIIVITFAVFWLPYHVVNMLQVSEGLVVGSGTNIRKIRTMMRPFAAAVAFFSSCINPILYTCVGKQYIRRAGLAFMARLFDATGRDSASRKSQNQQREVGENEALREKESESTTSVNTSVNVKAMRVQNGKQ</sequence>
<dbReference type="PANTHER" id="PTHR24225:SF72">
    <property type="entry name" value="G-PROTEIN COUPLED RECEPTORS FAMILY 1 PROFILE DOMAIN-CONTAINING PROTEIN-RELATED"/>
    <property type="match status" value="1"/>
</dbReference>
<keyword evidence="5 13" id="KW-1133">Transmembrane helix</keyword>
<dbReference type="GO" id="GO:0007200">
    <property type="term" value="P:phospholipase C-activating G protein-coupled receptor signaling pathway"/>
    <property type="evidence" value="ECO:0007669"/>
    <property type="project" value="TreeGrafter"/>
</dbReference>
<keyword evidence="10" id="KW-0807">Transducer</keyword>
<keyword evidence="8" id="KW-0675">Receptor</keyword>
<keyword evidence="9" id="KW-0325">Glycoprotein</keyword>
<keyword evidence="7 13" id="KW-0472">Membrane</keyword>
<comment type="caution">
    <text evidence="15">The sequence shown here is derived from an EMBL/GenBank/DDBJ whole genome shotgun (WGS) entry which is preliminary data.</text>
</comment>
<evidence type="ECO:0000256" key="8">
    <source>
        <dbReference type="ARBA" id="ARBA00023170"/>
    </source>
</evidence>
<dbReference type="GO" id="GO:0007204">
    <property type="term" value="P:positive regulation of cytosolic calcium ion concentration"/>
    <property type="evidence" value="ECO:0007669"/>
    <property type="project" value="TreeGrafter"/>
</dbReference>
<feature type="transmembrane region" description="Helical" evidence="13">
    <location>
        <begin position="174"/>
        <end position="195"/>
    </location>
</feature>
<feature type="transmembrane region" description="Helical" evidence="13">
    <location>
        <begin position="96"/>
        <end position="120"/>
    </location>
</feature>
<dbReference type="FunFam" id="1.20.1070.10:FF:000109">
    <property type="entry name" value="Leukotriene B4 receptor"/>
    <property type="match status" value="1"/>
</dbReference>
<evidence type="ECO:0000256" key="10">
    <source>
        <dbReference type="ARBA" id="ARBA00023224"/>
    </source>
</evidence>
<evidence type="ECO:0000256" key="13">
    <source>
        <dbReference type="SAM" id="Phobius"/>
    </source>
</evidence>
<keyword evidence="16" id="KW-1185">Reference proteome</keyword>
<dbReference type="InterPro" id="IPR000276">
    <property type="entry name" value="GPCR_Rhodpsn"/>
</dbReference>
<evidence type="ECO:0000313" key="16">
    <source>
        <dbReference type="Proteomes" id="UP001274896"/>
    </source>
</evidence>